<feature type="domain" description="Transcription regulator PadR N-terminal" evidence="1">
    <location>
        <begin position="7"/>
        <end position="83"/>
    </location>
</feature>
<dbReference type="SUPFAM" id="SSF46785">
    <property type="entry name" value="Winged helix' DNA-binding domain"/>
    <property type="match status" value="1"/>
</dbReference>
<evidence type="ECO:0000259" key="1">
    <source>
        <dbReference type="Pfam" id="PF03551"/>
    </source>
</evidence>
<sequence length="180" mass="21573">MSIQIFILSNLMEQSAYPYQLKKKLADFKILDLNNSLSESRLYYNFESLKKQGLIAVEEVLHEEHRPDKQMFTITEKGREQLAGKIYKVFEQAIGIDDMMVGLGNLEYVDCYRVRAILEKKLDKYKKNWAMITTFDSEKYVTTRYADLRTMMDAYTTERYEQLIRYMEQIIEYVEQYEKK</sequence>
<dbReference type="Gene3D" id="1.10.10.10">
    <property type="entry name" value="Winged helix-like DNA-binding domain superfamily/Winged helix DNA-binding domain"/>
    <property type="match status" value="1"/>
</dbReference>
<name>A0ABU9LLA7_9BACL</name>
<dbReference type="PANTHER" id="PTHR43252:SF7">
    <property type="entry name" value="TRANSCRIPTIONAL REGULATOR YQJI"/>
    <property type="match status" value="1"/>
</dbReference>
<evidence type="ECO:0000313" key="3">
    <source>
        <dbReference type="Proteomes" id="UP001398420"/>
    </source>
</evidence>
<dbReference type="InterPro" id="IPR036390">
    <property type="entry name" value="WH_DNA-bd_sf"/>
</dbReference>
<dbReference type="PANTHER" id="PTHR43252">
    <property type="entry name" value="TRANSCRIPTIONAL REGULATOR YQJI"/>
    <property type="match status" value="1"/>
</dbReference>
<proteinExistence type="predicted"/>
<dbReference type="EMBL" id="JBCEWA010000003">
    <property type="protein sequence ID" value="MEL5987652.1"/>
    <property type="molecule type" value="Genomic_DNA"/>
</dbReference>
<dbReference type="Proteomes" id="UP001398420">
    <property type="component" value="Unassembled WGS sequence"/>
</dbReference>
<evidence type="ECO:0000313" key="2">
    <source>
        <dbReference type="EMBL" id="MEL5987652.1"/>
    </source>
</evidence>
<protein>
    <submittedName>
        <fullName evidence="2">PadR family transcriptional regulator</fullName>
    </submittedName>
</protein>
<comment type="caution">
    <text evidence="2">The sequence shown here is derived from an EMBL/GenBank/DDBJ whole genome shotgun (WGS) entry which is preliminary data.</text>
</comment>
<dbReference type="InterPro" id="IPR036388">
    <property type="entry name" value="WH-like_DNA-bd_sf"/>
</dbReference>
<keyword evidence="3" id="KW-1185">Reference proteome</keyword>
<gene>
    <name evidence="2" type="ORF">AAF454_04420</name>
</gene>
<dbReference type="Pfam" id="PF03551">
    <property type="entry name" value="PadR"/>
    <property type="match status" value="1"/>
</dbReference>
<dbReference type="RefSeq" id="WP_338838557.1">
    <property type="nucleotide sequence ID" value="NZ_CP147847.1"/>
</dbReference>
<accession>A0ABU9LLA7</accession>
<reference evidence="2 3" key="1">
    <citation type="submission" date="2024-04" db="EMBL/GenBank/DDBJ databases">
        <authorList>
            <person name="Wu Y.S."/>
            <person name="Zhang L."/>
        </authorList>
    </citation>
    <scope>NUCLEOTIDE SEQUENCE [LARGE SCALE GENOMIC DNA]</scope>
    <source>
        <strain evidence="2 3">KG-01</strain>
    </source>
</reference>
<organism evidence="2 3">
    <name type="scientific">Kurthia gibsonii</name>
    <dbReference type="NCBI Taxonomy" id="33946"/>
    <lineage>
        <taxon>Bacteria</taxon>
        <taxon>Bacillati</taxon>
        <taxon>Bacillota</taxon>
        <taxon>Bacilli</taxon>
        <taxon>Bacillales</taxon>
        <taxon>Caryophanaceae</taxon>
        <taxon>Kurthia</taxon>
    </lineage>
</organism>
<dbReference type="InterPro" id="IPR005149">
    <property type="entry name" value="Tscrpt_reg_PadR_N"/>
</dbReference>